<gene>
    <name evidence="2" type="ORF">PsYK624_003090</name>
</gene>
<dbReference type="PANTHER" id="PTHR10927:SF2">
    <property type="entry name" value="RESTRICTION OF TELOMERE CAPPING PROTEIN 3"/>
    <property type="match status" value="1"/>
</dbReference>
<dbReference type="PANTHER" id="PTHR10927">
    <property type="entry name" value="RIBOSOME MATURATION PROTEIN SBDS"/>
    <property type="match status" value="1"/>
</dbReference>
<dbReference type="Proteomes" id="UP000703269">
    <property type="component" value="Unassembled WGS sequence"/>
</dbReference>
<dbReference type="EMBL" id="BPQB01000001">
    <property type="protein sequence ID" value="GJE84233.1"/>
    <property type="molecule type" value="Genomic_DNA"/>
</dbReference>
<comment type="caution">
    <text evidence="2">The sequence shown here is derived from an EMBL/GenBank/DDBJ whole genome shotgun (WGS) entry which is preliminary data.</text>
</comment>
<dbReference type="Pfam" id="PF01172">
    <property type="entry name" value="SBDS_N"/>
    <property type="match status" value="1"/>
</dbReference>
<dbReference type="AlphaFoldDB" id="A0A9P3FX77"/>
<organism evidence="2 3">
    <name type="scientific">Phanerochaete sordida</name>
    <dbReference type="NCBI Taxonomy" id="48140"/>
    <lineage>
        <taxon>Eukaryota</taxon>
        <taxon>Fungi</taxon>
        <taxon>Dikarya</taxon>
        <taxon>Basidiomycota</taxon>
        <taxon>Agaricomycotina</taxon>
        <taxon>Agaricomycetes</taxon>
        <taxon>Polyporales</taxon>
        <taxon>Phanerochaetaceae</taxon>
        <taxon>Phanerochaete</taxon>
    </lineage>
</organism>
<proteinExistence type="predicted"/>
<keyword evidence="3" id="KW-1185">Reference proteome</keyword>
<evidence type="ECO:0000259" key="1">
    <source>
        <dbReference type="Pfam" id="PF01172"/>
    </source>
</evidence>
<protein>
    <submittedName>
        <fullName evidence="2">SBDS domain-containing protein</fullName>
    </submittedName>
</protein>
<dbReference type="OrthoDB" id="2567806at2759"/>
<dbReference type="InterPro" id="IPR039100">
    <property type="entry name" value="Sdo1/SBDS-like"/>
</dbReference>
<evidence type="ECO:0000313" key="2">
    <source>
        <dbReference type="EMBL" id="GJE84233.1"/>
    </source>
</evidence>
<accession>A0A9P3FX77</accession>
<dbReference type="InterPro" id="IPR019783">
    <property type="entry name" value="SDO1/SBDS_N"/>
</dbReference>
<reference evidence="2 3" key="1">
    <citation type="submission" date="2021-08" db="EMBL/GenBank/DDBJ databases">
        <title>Draft Genome Sequence of Phanerochaete sordida strain YK-624.</title>
        <authorList>
            <person name="Mori T."/>
            <person name="Dohra H."/>
            <person name="Suzuki T."/>
            <person name="Kawagishi H."/>
            <person name="Hirai H."/>
        </authorList>
    </citation>
    <scope>NUCLEOTIDE SEQUENCE [LARGE SCALE GENOMIC DNA]</scope>
    <source>
        <strain evidence="2 3">YK-624</strain>
    </source>
</reference>
<feature type="domain" description="Ribosome maturation protein SDO1/SBDS N-terminal" evidence="1">
    <location>
        <begin position="10"/>
        <end position="99"/>
    </location>
</feature>
<dbReference type="SUPFAM" id="SSF89895">
    <property type="entry name" value="FYSH domain"/>
    <property type="match status" value="1"/>
</dbReference>
<evidence type="ECO:0000313" key="3">
    <source>
        <dbReference type="Proteomes" id="UP000703269"/>
    </source>
</evidence>
<name>A0A9P3FX77_9APHY</name>
<dbReference type="InterPro" id="IPR036786">
    <property type="entry name" value="Ribosome_mat_SBDS_N_sf"/>
</dbReference>
<dbReference type="Gene3D" id="3.30.1250.10">
    <property type="entry name" value="Ribosome maturation protein SBDS, N-terminal domain"/>
    <property type="match status" value="1"/>
</dbReference>
<sequence length="129" mass="13820">MAKGSQKALTKVTFKPSTQSTDEFTIIVNAEEFKQYQNEPSSVRVLDVVDSTDVFFSNQGSQGILGKPSKQQLENVFGTTNEMEIIQQILEKGKSQAGDGIRNGSGVAATNMTFGSAVVDTKGKGLRGV</sequence>